<gene>
    <name evidence="2" type="ORF">A2592_00875</name>
</gene>
<sequence length="341" mass="39146">MEKGPEIRIVGGASAEKKEQTRKEVEQALFSHFESLSPQEREQFEKLEYPKSEKELALINFANEETSRLMQEAGIEPYDVPVENYHIIPSELYKKAAGDSGNATTFNTKQGIIFDAQEFRDNPVFFGSVALHESLHLKAHFSMEVQEEGDKVSKTPYREGVTVRALQSYGHHGKYHRHFAGLHEGIVAETEKRLLGKLLDRPELAKEKEWLASNEAKEMRKKLAEKKEIPEDDIVWVGKKGENDWETVSYLRQRDVLNYVCDEIQKQFPDKYQSADDVYKTFLNAHFTGRLLPLARVVEKTFGEGSFRLLGNMDTDRQSGVLHLESLKKARARQTREKTVS</sequence>
<protein>
    <submittedName>
        <fullName evidence="2">Uncharacterized protein</fullName>
    </submittedName>
</protein>
<evidence type="ECO:0000313" key="3">
    <source>
        <dbReference type="Proteomes" id="UP000179230"/>
    </source>
</evidence>
<evidence type="ECO:0000313" key="2">
    <source>
        <dbReference type="EMBL" id="OGG88907.1"/>
    </source>
</evidence>
<name>A0A1F6FSR3_9BACT</name>
<reference evidence="2 3" key="1">
    <citation type="journal article" date="2016" name="Nat. Commun.">
        <title>Thousands of microbial genomes shed light on interconnected biogeochemical processes in an aquifer system.</title>
        <authorList>
            <person name="Anantharaman K."/>
            <person name="Brown C.T."/>
            <person name="Hug L.A."/>
            <person name="Sharon I."/>
            <person name="Castelle C.J."/>
            <person name="Probst A.J."/>
            <person name="Thomas B.C."/>
            <person name="Singh A."/>
            <person name="Wilkins M.J."/>
            <person name="Karaoz U."/>
            <person name="Brodie E.L."/>
            <person name="Williams K.H."/>
            <person name="Hubbard S.S."/>
            <person name="Banfield J.F."/>
        </authorList>
    </citation>
    <scope>NUCLEOTIDE SEQUENCE [LARGE SCALE GENOMIC DNA]</scope>
</reference>
<accession>A0A1F6FSR3</accession>
<feature type="region of interest" description="Disordered" evidence="1">
    <location>
        <begin position="1"/>
        <end position="24"/>
    </location>
</feature>
<dbReference type="EMBL" id="MFMT01000011">
    <property type="protein sequence ID" value="OGG88907.1"/>
    <property type="molecule type" value="Genomic_DNA"/>
</dbReference>
<evidence type="ECO:0000256" key="1">
    <source>
        <dbReference type="SAM" id="MobiDB-lite"/>
    </source>
</evidence>
<dbReference type="Proteomes" id="UP000179230">
    <property type="component" value="Unassembled WGS sequence"/>
</dbReference>
<proteinExistence type="predicted"/>
<comment type="caution">
    <text evidence="2">The sequence shown here is derived from an EMBL/GenBank/DDBJ whole genome shotgun (WGS) entry which is preliminary data.</text>
</comment>
<feature type="compositionally biased region" description="Basic and acidic residues" evidence="1">
    <location>
        <begin position="15"/>
        <end position="24"/>
    </location>
</feature>
<dbReference type="AlphaFoldDB" id="A0A1F6FSR3"/>
<organism evidence="2 3">
    <name type="scientific">Candidatus Kaiserbacteria bacterium RIFOXYD1_FULL_42_15</name>
    <dbReference type="NCBI Taxonomy" id="1798532"/>
    <lineage>
        <taxon>Bacteria</taxon>
        <taxon>Candidatus Kaiseribacteriota</taxon>
    </lineage>
</organism>